<gene>
    <name evidence="1" type="ordered locus">FraEuI1c_6789</name>
</gene>
<accession>E3JDJ2</accession>
<evidence type="ECO:0000313" key="2">
    <source>
        <dbReference type="Proteomes" id="UP000002484"/>
    </source>
</evidence>
<sequence precursor="true">MMAVMGRKGNRLLLVLGAVVLAGVMALGLGLTGGSTSGAHATDPSDDGNFNTYALVNDAKTRVIVYLCLDAPCTQINTRSAWIPLAPGESVTQNEYWNPGVSYGFKIATSPRGRRCLTINADTKEPKTVTIPLSTAKPCPPPALPRA</sequence>
<evidence type="ECO:0000313" key="1">
    <source>
        <dbReference type="EMBL" id="ADP84758.1"/>
    </source>
</evidence>
<reference evidence="1 2" key="1">
    <citation type="submission" date="2010-10" db="EMBL/GenBank/DDBJ databases">
        <title>Complete sequence of Frankia sp. EuI1c.</title>
        <authorList>
            <consortium name="US DOE Joint Genome Institute"/>
            <person name="Lucas S."/>
            <person name="Copeland A."/>
            <person name="Lapidus A."/>
            <person name="Cheng J.-F."/>
            <person name="Bruce D."/>
            <person name="Goodwin L."/>
            <person name="Pitluck S."/>
            <person name="Chertkov O."/>
            <person name="Detter J.C."/>
            <person name="Han C."/>
            <person name="Tapia R."/>
            <person name="Land M."/>
            <person name="Hauser L."/>
            <person name="Jeffries C."/>
            <person name="Kyrpides N."/>
            <person name="Ivanova N."/>
            <person name="Mikhailova N."/>
            <person name="Beauchemin N."/>
            <person name="Sen A."/>
            <person name="Sur S.A."/>
            <person name="Gtari M."/>
            <person name="Wall L."/>
            <person name="Tisa L."/>
            <person name="Woyke T."/>
        </authorList>
    </citation>
    <scope>NUCLEOTIDE SEQUENCE [LARGE SCALE GENOMIC DNA]</scope>
    <source>
        <strain evidence="2">DSM 45817 / CECT 9037 / EuI1c</strain>
    </source>
</reference>
<dbReference type="STRING" id="298654.FraEuI1c_6789"/>
<proteinExistence type="predicted"/>
<organism evidence="1 2">
    <name type="scientific">Pseudofrankia inefficax (strain DSM 45817 / CECT 9037 / DDB 130130 / EuI1c)</name>
    <name type="common">Frankia inefficax</name>
    <dbReference type="NCBI Taxonomy" id="298654"/>
    <lineage>
        <taxon>Bacteria</taxon>
        <taxon>Bacillati</taxon>
        <taxon>Actinomycetota</taxon>
        <taxon>Actinomycetes</taxon>
        <taxon>Frankiales</taxon>
        <taxon>Frankiaceae</taxon>
        <taxon>Pseudofrankia</taxon>
    </lineage>
</organism>
<dbReference type="AlphaFoldDB" id="E3JDJ2"/>
<dbReference type="KEGG" id="fri:FraEuI1c_6789"/>
<protein>
    <submittedName>
        <fullName evidence="1">Uncharacterized protein</fullName>
    </submittedName>
</protein>
<dbReference type="InParanoid" id="E3JDJ2"/>
<dbReference type="Proteomes" id="UP000002484">
    <property type="component" value="Chromosome"/>
</dbReference>
<name>E3JDJ2_PSEI1</name>
<dbReference type="EMBL" id="CP002299">
    <property type="protein sequence ID" value="ADP84758.1"/>
    <property type="molecule type" value="Genomic_DNA"/>
</dbReference>
<keyword evidence="2" id="KW-1185">Reference proteome</keyword>
<dbReference type="HOGENOM" id="CLU_1765362_0_0_11"/>